<reference evidence="10 11" key="1">
    <citation type="submission" date="2023-11" db="EMBL/GenBank/DDBJ databases">
        <authorList>
            <person name="Cook R."/>
            <person name="Crisci M."/>
            <person name="Pye H."/>
            <person name="Adriaenssens E."/>
            <person name="Santini J."/>
        </authorList>
    </citation>
    <scope>NUCLEOTIDE SEQUENCE [LARGE SCALE GENOMIC DNA]</scope>
    <source>
        <strain evidence="10">Lak_Megaphage_Sonny</strain>
    </source>
</reference>
<proteinExistence type="predicted"/>
<evidence type="ECO:0000256" key="6">
    <source>
        <dbReference type="ARBA" id="ARBA00023125"/>
    </source>
</evidence>
<dbReference type="InterPro" id="IPR044947">
    <property type="entry name" value="Phage_T4_Gp32_ssDNA-bd_sf"/>
</dbReference>
<name>A0ABZ0Z6R2_9CAUD</name>
<keyword evidence="7" id="KW-0234">DNA repair</keyword>
<evidence type="ECO:0000313" key="10">
    <source>
        <dbReference type="EMBL" id="WQJ53952.1"/>
    </source>
</evidence>
<keyword evidence="11" id="KW-1185">Reference proteome</keyword>
<sequence length="387" mass="42491">MGNFDNFFDDSKPIIQTQAQAPVTEFKPNPKKGQNGVFKAVIRFIPNPINKTEKSIIKKYTVYLTNPITKAAKTVDCPCTVSEPDIIQSTFFELRNSANSVLQENAKMFSHKLNYASIIQVISCESDPSLVNKFLVWKYGMKVHEKIQTEMFPPMGESRDPFNLISGRPFMVQVKEIGGYPNYDACQFVDIAPEQSGMRIVSTDAVGQQSISVVTANTIANAQGKELVFNYIMNNMPNMDKYEYHPWTPEVTEFVNQCIQIYTNPQATLQAMSAAQNPAGAQIQQQPTYAQAAMQPMQMPTQMASPNMGQNPNFGMPAGDPMIGMNAPAPAVGLNINSIAGTTPGNFSTPQFGSEVNELINNNNAKKPTPAAAPMNLDDVLNGQIIG</sequence>
<evidence type="ECO:0000256" key="9">
    <source>
        <dbReference type="ARBA" id="ARBA00032941"/>
    </source>
</evidence>
<dbReference type="InterPro" id="IPR012340">
    <property type="entry name" value="NA-bd_OB-fold"/>
</dbReference>
<keyword evidence="4" id="KW-0227">DNA damage</keyword>
<keyword evidence="2" id="KW-0235">DNA replication</keyword>
<evidence type="ECO:0000256" key="7">
    <source>
        <dbReference type="ARBA" id="ARBA00023204"/>
    </source>
</evidence>
<keyword evidence="6" id="KW-0238">DNA-binding</keyword>
<evidence type="ECO:0000313" key="11">
    <source>
        <dbReference type="Proteomes" id="UP001358193"/>
    </source>
</evidence>
<dbReference type="Proteomes" id="UP001358193">
    <property type="component" value="Segment"/>
</dbReference>
<keyword evidence="5" id="KW-0862">Zinc</keyword>
<evidence type="ECO:0000256" key="3">
    <source>
        <dbReference type="ARBA" id="ARBA00022723"/>
    </source>
</evidence>
<evidence type="ECO:0000256" key="5">
    <source>
        <dbReference type="ARBA" id="ARBA00022833"/>
    </source>
</evidence>
<evidence type="ECO:0000256" key="2">
    <source>
        <dbReference type="ARBA" id="ARBA00022705"/>
    </source>
</evidence>
<keyword evidence="3" id="KW-0479">Metal-binding</keyword>
<evidence type="ECO:0000256" key="8">
    <source>
        <dbReference type="ARBA" id="ARBA00031936"/>
    </source>
</evidence>
<evidence type="ECO:0000256" key="1">
    <source>
        <dbReference type="ARBA" id="ARBA00018590"/>
    </source>
</evidence>
<dbReference type="SUPFAM" id="SSF50249">
    <property type="entry name" value="Nucleic acid-binding proteins"/>
    <property type="match status" value="1"/>
</dbReference>
<organism evidence="10 11">
    <name type="scientific">phage Lak_Megaphage_Sonny</name>
    <dbReference type="NCBI Taxonomy" id="3109229"/>
    <lineage>
        <taxon>Viruses</taxon>
        <taxon>Duplodnaviria</taxon>
        <taxon>Heunggongvirae</taxon>
        <taxon>Uroviricota</taxon>
        <taxon>Caudoviricetes</taxon>
        <taxon>Caudoviricetes code 15 clade</taxon>
    </lineage>
</organism>
<protein>
    <recommendedName>
        <fullName evidence="1">Single-stranded DNA-binding protein</fullName>
    </recommendedName>
    <alternativeName>
        <fullName evidence="8">Gp32</fullName>
    </alternativeName>
    <alternativeName>
        <fullName evidence="9">Helix-destabilizing protein</fullName>
    </alternativeName>
</protein>
<evidence type="ECO:0000256" key="4">
    <source>
        <dbReference type="ARBA" id="ARBA00022763"/>
    </source>
</evidence>
<dbReference type="Gene3D" id="3.90.198.10">
    <property type="entry name" value="Replication Fork Single-Stranded Dna Binding Protein"/>
    <property type="match status" value="1"/>
</dbReference>
<accession>A0ABZ0Z6R2</accession>
<dbReference type="EMBL" id="OR769223">
    <property type="protein sequence ID" value="WQJ53952.1"/>
    <property type="molecule type" value="Genomic_DNA"/>
</dbReference>